<dbReference type="GO" id="GO:0004844">
    <property type="term" value="F:uracil DNA N-glycosylase activity"/>
    <property type="evidence" value="ECO:0007669"/>
    <property type="project" value="UniProtKB-EC"/>
</dbReference>
<dbReference type="GO" id="GO:0006281">
    <property type="term" value="P:DNA repair"/>
    <property type="evidence" value="ECO:0007669"/>
    <property type="project" value="UniProtKB-KW"/>
</dbReference>
<comment type="similarity">
    <text evidence="2">Belongs to the uracil-DNA glycosylase (UDG) superfamily. Type 4 (UDGa) family.</text>
</comment>
<evidence type="ECO:0000256" key="11">
    <source>
        <dbReference type="ARBA" id="ARBA00023204"/>
    </source>
</evidence>
<reference evidence="15" key="1">
    <citation type="submission" date="2017-06" db="EMBL/GenBank/DDBJ databases">
        <title>Herbaspirillum phytohormonus sp. nov., isolated from the root nodule of Robinia pseudoacacia in lead-zinc mine.</title>
        <authorList>
            <person name="Fan M."/>
            <person name="Lin Y."/>
        </authorList>
    </citation>
    <scope>NUCLEOTIDE SEQUENCE [LARGE SCALE GENOMIC DNA]</scope>
    <source>
        <strain evidence="15">SC-089</strain>
    </source>
</reference>
<comment type="caution">
    <text evidence="14">The sequence shown here is derived from an EMBL/GenBank/DDBJ whole genome shotgun (WGS) entry which is preliminary data.</text>
</comment>
<feature type="region of interest" description="Disordered" evidence="12">
    <location>
        <begin position="64"/>
        <end position="83"/>
    </location>
</feature>
<evidence type="ECO:0000259" key="13">
    <source>
        <dbReference type="SMART" id="SM00986"/>
    </source>
</evidence>
<feature type="compositionally biased region" description="Low complexity" evidence="12">
    <location>
        <begin position="64"/>
        <end position="73"/>
    </location>
</feature>
<keyword evidence="7" id="KW-0227">DNA damage</keyword>
<evidence type="ECO:0000256" key="3">
    <source>
        <dbReference type="ARBA" id="ARBA00012030"/>
    </source>
</evidence>
<evidence type="ECO:0000256" key="6">
    <source>
        <dbReference type="ARBA" id="ARBA00022723"/>
    </source>
</evidence>
<evidence type="ECO:0000256" key="5">
    <source>
        <dbReference type="ARBA" id="ARBA00022485"/>
    </source>
</evidence>
<gene>
    <name evidence="14" type="ORF">CEY11_17440</name>
</gene>
<keyword evidence="5" id="KW-0004">4Fe-4S</keyword>
<name>A0A225M6G1_9BURK</name>
<evidence type="ECO:0000313" key="15">
    <source>
        <dbReference type="Proteomes" id="UP000214603"/>
    </source>
</evidence>
<evidence type="ECO:0000256" key="10">
    <source>
        <dbReference type="ARBA" id="ARBA00023014"/>
    </source>
</evidence>
<feature type="domain" description="Uracil-DNA glycosylase-like" evidence="13">
    <location>
        <begin position="114"/>
        <end position="267"/>
    </location>
</feature>
<dbReference type="InterPro" id="IPR051536">
    <property type="entry name" value="UDG_Type-4/5"/>
</dbReference>
<dbReference type="CDD" id="cd10030">
    <property type="entry name" value="UDG-F4_TTUDGA_SPO1dp_like"/>
    <property type="match status" value="1"/>
</dbReference>
<accession>A0A225M6G1</accession>
<dbReference type="Pfam" id="PF03167">
    <property type="entry name" value="UDG"/>
    <property type="match status" value="1"/>
</dbReference>
<keyword evidence="8" id="KW-0378">Hydrolase</keyword>
<dbReference type="EC" id="3.2.2.27" evidence="3"/>
<evidence type="ECO:0000313" key="14">
    <source>
        <dbReference type="EMBL" id="OWT56924.1"/>
    </source>
</evidence>
<dbReference type="GO" id="GO:0051539">
    <property type="term" value="F:4 iron, 4 sulfur cluster binding"/>
    <property type="evidence" value="ECO:0007669"/>
    <property type="project" value="UniProtKB-KW"/>
</dbReference>
<keyword evidence="15" id="KW-1185">Reference proteome</keyword>
<dbReference type="PANTHER" id="PTHR33693:SF1">
    <property type="entry name" value="TYPE-4 URACIL-DNA GLYCOSYLASE"/>
    <property type="match status" value="1"/>
</dbReference>
<protein>
    <recommendedName>
        <fullName evidence="4">Type-4 uracil-DNA glycosylase</fullName>
        <ecNumber evidence="3">3.2.2.27</ecNumber>
    </recommendedName>
</protein>
<dbReference type="SUPFAM" id="SSF52141">
    <property type="entry name" value="Uracil-DNA glycosylase-like"/>
    <property type="match status" value="1"/>
</dbReference>
<evidence type="ECO:0000256" key="9">
    <source>
        <dbReference type="ARBA" id="ARBA00023004"/>
    </source>
</evidence>
<dbReference type="GO" id="GO:0046872">
    <property type="term" value="F:metal ion binding"/>
    <property type="evidence" value="ECO:0007669"/>
    <property type="project" value="UniProtKB-KW"/>
</dbReference>
<proteinExistence type="inferred from homology"/>
<evidence type="ECO:0000256" key="1">
    <source>
        <dbReference type="ARBA" id="ARBA00001400"/>
    </source>
</evidence>
<dbReference type="EMBL" id="NJIH01000010">
    <property type="protein sequence ID" value="OWT56924.1"/>
    <property type="molecule type" value="Genomic_DNA"/>
</dbReference>
<comment type="catalytic activity">
    <reaction evidence="1">
        <text>Hydrolyzes single-stranded DNA or mismatched double-stranded DNA and polynucleotides, releasing free uracil.</text>
        <dbReference type="EC" id="3.2.2.27"/>
    </reaction>
</comment>
<dbReference type="OrthoDB" id="5290748at2"/>
<evidence type="ECO:0000256" key="7">
    <source>
        <dbReference type="ARBA" id="ARBA00022763"/>
    </source>
</evidence>
<evidence type="ECO:0000256" key="4">
    <source>
        <dbReference type="ARBA" id="ARBA00019403"/>
    </source>
</evidence>
<keyword evidence="9" id="KW-0408">Iron</keyword>
<dbReference type="AlphaFoldDB" id="A0A225M6G1"/>
<dbReference type="InterPro" id="IPR036895">
    <property type="entry name" value="Uracil-DNA_glycosylase-like_sf"/>
</dbReference>
<dbReference type="PANTHER" id="PTHR33693">
    <property type="entry name" value="TYPE-5 URACIL-DNA GLYCOSYLASE"/>
    <property type="match status" value="1"/>
</dbReference>
<dbReference type="NCBIfam" id="TIGR00758">
    <property type="entry name" value="UDG_fam4"/>
    <property type="match status" value="1"/>
</dbReference>
<keyword evidence="6" id="KW-0479">Metal-binding</keyword>
<dbReference type="InterPro" id="IPR005273">
    <property type="entry name" value="Ura-DNA_glyco_family4"/>
</dbReference>
<organism evidence="14 15">
    <name type="scientific">Candidimonas nitroreducens</name>
    <dbReference type="NCBI Taxonomy" id="683354"/>
    <lineage>
        <taxon>Bacteria</taxon>
        <taxon>Pseudomonadati</taxon>
        <taxon>Pseudomonadota</taxon>
        <taxon>Betaproteobacteria</taxon>
        <taxon>Burkholderiales</taxon>
        <taxon>Alcaligenaceae</taxon>
        <taxon>Candidimonas</taxon>
    </lineage>
</organism>
<evidence type="ECO:0000256" key="12">
    <source>
        <dbReference type="SAM" id="MobiDB-lite"/>
    </source>
</evidence>
<dbReference type="InterPro" id="IPR005122">
    <property type="entry name" value="Uracil-DNA_glycosylase-like"/>
</dbReference>
<sequence length="274" mass="27778">MSAGSTTPVGTVAGVAGEVAAKAGVGVGASVPGRAAGGAGAVAAAAAAAVASGVAAGAAASGLGARRGGTAAPERPPRPAQPVAEVAQEWGALQAQVAACEACGLCAKRRQAVFGAGAVQAPRWLVVGEAPGEQDDRHGEPFQGRAGMLLQAMLRATGVVPNQPVYYTNIVKCRPVGNRTPRPEEIQACLPYLRRQIALLAPAGIVALGRVAAQALLDTEADFESLRGQVHRVRKEDGGEVPLVVTYHPALLLSRPQHKAGAWRDLNLLRAVVA</sequence>
<evidence type="ECO:0000256" key="2">
    <source>
        <dbReference type="ARBA" id="ARBA00006521"/>
    </source>
</evidence>
<keyword evidence="11" id="KW-0234">DNA repair</keyword>
<dbReference type="SMART" id="SM00987">
    <property type="entry name" value="UreE_C"/>
    <property type="match status" value="1"/>
</dbReference>
<dbReference type="Gene3D" id="3.40.470.10">
    <property type="entry name" value="Uracil-DNA glycosylase-like domain"/>
    <property type="match status" value="1"/>
</dbReference>
<dbReference type="Proteomes" id="UP000214603">
    <property type="component" value="Unassembled WGS sequence"/>
</dbReference>
<dbReference type="SMART" id="SM00986">
    <property type="entry name" value="UDG"/>
    <property type="match status" value="1"/>
</dbReference>
<evidence type="ECO:0000256" key="8">
    <source>
        <dbReference type="ARBA" id="ARBA00022801"/>
    </source>
</evidence>
<keyword evidence="10" id="KW-0411">Iron-sulfur</keyword>